<name>A0A8T0EQE0_ARGBR</name>
<dbReference type="PANTHER" id="PTHR21490">
    <property type="entry name" value="ENKURIN-RELATED"/>
    <property type="match status" value="1"/>
</dbReference>
<keyword evidence="3" id="KW-0963">Cytoplasm</keyword>
<keyword evidence="4" id="KW-0206">Cytoskeleton</keyword>
<evidence type="ECO:0000313" key="8">
    <source>
        <dbReference type="EMBL" id="KAF8774745.1"/>
    </source>
</evidence>
<feature type="domain" description="Enkurin" evidence="7">
    <location>
        <begin position="136"/>
        <end position="225"/>
    </location>
</feature>
<evidence type="ECO:0000259" key="7">
    <source>
        <dbReference type="PROSITE" id="PS51665"/>
    </source>
</evidence>
<dbReference type="AlphaFoldDB" id="A0A8T0EQE0"/>
<dbReference type="GO" id="GO:0005516">
    <property type="term" value="F:calmodulin binding"/>
    <property type="evidence" value="ECO:0007669"/>
    <property type="project" value="TreeGrafter"/>
</dbReference>
<organism evidence="8 9">
    <name type="scientific">Argiope bruennichi</name>
    <name type="common">Wasp spider</name>
    <name type="synonym">Aranea bruennichi</name>
    <dbReference type="NCBI Taxonomy" id="94029"/>
    <lineage>
        <taxon>Eukaryota</taxon>
        <taxon>Metazoa</taxon>
        <taxon>Ecdysozoa</taxon>
        <taxon>Arthropoda</taxon>
        <taxon>Chelicerata</taxon>
        <taxon>Arachnida</taxon>
        <taxon>Araneae</taxon>
        <taxon>Araneomorphae</taxon>
        <taxon>Entelegynae</taxon>
        <taxon>Araneoidea</taxon>
        <taxon>Araneidae</taxon>
        <taxon>Argiope</taxon>
    </lineage>
</organism>
<accession>A0A8T0EQE0</accession>
<dbReference type="PANTHER" id="PTHR21490:SF0">
    <property type="entry name" value="ENKURIN"/>
    <property type="match status" value="1"/>
</dbReference>
<evidence type="ECO:0000256" key="5">
    <source>
        <dbReference type="ARBA" id="ARBA00023273"/>
    </source>
</evidence>
<dbReference type="Proteomes" id="UP000807504">
    <property type="component" value="Unassembled WGS sequence"/>
</dbReference>
<evidence type="ECO:0000256" key="2">
    <source>
        <dbReference type="ARBA" id="ARBA00004245"/>
    </source>
</evidence>
<comment type="caution">
    <text evidence="8">The sequence shown here is derived from an EMBL/GenBank/DDBJ whole genome shotgun (WGS) entry which is preliminary data.</text>
</comment>
<evidence type="ECO:0000256" key="3">
    <source>
        <dbReference type="ARBA" id="ARBA00022490"/>
    </source>
</evidence>
<reference evidence="8" key="1">
    <citation type="journal article" date="2020" name="bioRxiv">
        <title>Chromosome-level reference genome of the European wasp spider Argiope bruennichi: a resource for studies on range expansion and evolutionary adaptation.</title>
        <authorList>
            <person name="Sheffer M.M."/>
            <person name="Hoppe A."/>
            <person name="Krehenwinkel H."/>
            <person name="Uhl G."/>
            <person name="Kuss A.W."/>
            <person name="Jensen L."/>
            <person name="Jensen C."/>
            <person name="Gillespie R.G."/>
            <person name="Hoff K.J."/>
            <person name="Prost S."/>
        </authorList>
    </citation>
    <scope>NUCLEOTIDE SEQUENCE</scope>
</reference>
<keyword evidence="5" id="KW-0966">Cell projection</keyword>
<comment type="subcellular location">
    <subcellularLocation>
        <location evidence="1">Cell projection</location>
        <location evidence="1">Cilium</location>
    </subcellularLocation>
    <subcellularLocation>
        <location evidence="2">Cytoplasm</location>
        <location evidence="2">Cytoskeleton</location>
    </subcellularLocation>
</comment>
<dbReference type="EMBL" id="JABXBU010002227">
    <property type="protein sequence ID" value="KAF8774745.1"/>
    <property type="molecule type" value="Genomic_DNA"/>
</dbReference>
<sequence length="235" mass="27087">MRKQAVLLLKQAMNIKRRYGRSLKISQPLSLNKPIRTQPGESNMMKPVTCLCRIKNGKDSPPIPKPHVMPLTLVQNGRRNFVEENIVEAVKHPPRIPTPKMVGSSREKAFSLDESGWVPKYSKIQDFVEVPSYIVKNKQHLRLSKEDFITAKHTQGELQSLSMESKQKILEGLVRNLKELLRRYLILPLKIDTPVLIKRKNDLENRIDALQRDIDLIRRNIDILIGKGKTDFSLQ</sequence>
<evidence type="ECO:0000256" key="1">
    <source>
        <dbReference type="ARBA" id="ARBA00004138"/>
    </source>
</evidence>
<evidence type="ECO:0000313" key="9">
    <source>
        <dbReference type="Proteomes" id="UP000807504"/>
    </source>
</evidence>
<keyword evidence="9" id="KW-1185">Reference proteome</keyword>
<reference evidence="8" key="2">
    <citation type="submission" date="2020-06" db="EMBL/GenBank/DDBJ databases">
        <authorList>
            <person name="Sheffer M."/>
        </authorList>
    </citation>
    <scope>NUCLEOTIDE SEQUENCE</scope>
</reference>
<dbReference type="InterPro" id="IPR052102">
    <property type="entry name" value="Enkurin_domain-protein"/>
</dbReference>
<protein>
    <submittedName>
        <fullName evidence="8">Enkurin like protein</fullName>
    </submittedName>
</protein>
<feature type="coiled-coil region" evidence="6">
    <location>
        <begin position="163"/>
        <end position="227"/>
    </location>
</feature>
<keyword evidence="6" id="KW-0175">Coiled coil</keyword>
<dbReference type="InterPro" id="IPR027012">
    <property type="entry name" value="Enkurin_dom"/>
</dbReference>
<dbReference type="GO" id="GO:0005929">
    <property type="term" value="C:cilium"/>
    <property type="evidence" value="ECO:0007669"/>
    <property type="project" value="UniProtKB-SubCell"/>
</dbReference>
<dbReference type="Pfam" id="PF13864">
    <property type="entry name" value="Enkurin"/>
    <property type="match status" value="1"/>
</dbReference>
<dbReference type="PROSITE" id="PS51665">
    <property type="entry name" value="ENKURIN"/>
    <property type="match status" value="1"/>
</dbReference>
<gene>
    <name evidence="8" type="ORF">HNY73_017264</name>
</gene>
<dbReference type="GO" id="GO:0005856">
    <property type="term" value="C:cytoskeleton"/>
    <property type="evidence" value="ECO:0007669"/>
    <property type="project" value="UniProtKB-SubCell"/>
</dbReference>
<evidence type="ECO:0000256" key="4">
    <source>
        <dbReference type="ARBA" id="ARBA00023212"/>
    </source>
</evidence>
<evidence type="ECO:0000256" key="6">
    <source>
        <dbReference type="SAM" id="Coils"/>
    </source>
</evidence>
<proteinExistence type="predicted"/>